<dbReference type="HOGENOM" id="CLU_028753_1_0_1"/>
<comment type="similarity">
    <text evidence="3">Belongs to the NSE2 family.</text>
</comment>
<dbReference type="EMBL" id="AMGX01000011">
    <property type="protein sequence ID" value="EXJ69226.1"/>
    <property type="molecule type" value="Genomic_DNA"/>
</dbReference>
<dbReference type="InterPro" id="IPR004181">
    <property type="entry name" value="Znf_MIZ"/>
</dbReference>
<dbReference type="GO" id="GO:0005634">
    <property type="term" value="C:nucleus"/>
    <property type="evidence" value="ECO:0007669"/>
    <property type="project" value="UniProtKB-SubCell"/>
</dbReference>
<dbReference type="InterPro" id="IPR013083">
    <property type="entry name" value="Znf_RING/FYVE/PHD"/>
</dbReference>
<evidence type="ECO:0000256" key="10">
    <source>
        <dbReference type="PROSITE-ProRule" id="PRU00452"/>
    </source>
</evidence>
<feature type="region of interest" description="Disordered" evidence="12">
    <location>
        <begin position="142"/>
        <end position="190"/>
    </location>
</feature>
<proteinExistence type="inferred from homology"/>
<evidence type="ECO:0000256" key="11">
    <source>
        <dbReference type="SAM" id="Coils"/>
    </source>
</evidence>
<evidence type="ECO:0000256" key="3">
    <source>
        <dbReference type="ARBA" id="ARBA00008212"/>
    </source>
</evidence>
<sequence length="521" mass="59267">MAPRRSEEPKRFEPQPLLAPLNDEALFLLGQLQHERDREMKAREYLKKAAERLTDITGELNDRAYLHKVRHSKIIARRVDARGTENEAEENNTEADARYEEFQQRVAALTKRMDLSIRGVIDDMAWLAKYPETLKTVVEKAHDTTDEQRSNSQTASPTPSRRTRQRAIVDDGYSGDEEQEGAEARSSLRRARQTSLFPRVQPVDTPHIQLSTALTQQSRAWTSKTLTERYARNNDYRGWYRVLYDANNPGESAPPMPDESLWFAAEEGRGSLSSSQRLRRRHALDRRSRGANEAGSSDDNDLEIAAEKTRLKCPITLLPYVDPVTSKNCNHSYERGAILSMLTTSTSFVPFTPTQLAELSQLSDKKRPQRERQIRVKQVKCPECNVPLVQDDLVENPALKRRVARLLAQAQKDDIATSDVDNDDDDSDDREGINRGTQKRPVGLGSSPSSARRHTPNPIKAERVFRAAEVGMIPQTQLADEEERRTPRIASEQQQPRPAPQGRERTRRRRSIMDVDDADDG</sequence>
<feature type="coiled-coil region" evidence="11">
    <location>
        <begin position="85"/>
        <end position="112"/>
    </location>
</feature>
<dbReference type="OrthoDB" id="756301at2759"/>
<gene>
    <name evidence="14" type="ORF">A1O5_07262</name>
</gene>
<keyword evidence="11" id="KW-0175">Coiled coil</keyword>
<dbReference type="GO" id="GO:0008270">
    <property type="term" value="F:zinc ion binding"/>
    <property type="evidence" value="ECO:0007669"/>
    <property type="project" value="UniProtKB-KW"/>
</dbReference>
<dbReference type="SUPFAM" id="SSF57850">
    <property type="entry name" value="RING/U-box"/>
    <property type="match status" value="1"/>
</dbReference>
<dbReference type="InterPro" id="IPR026846">
    <property type="entry name" value="Nse2(Mms21)"/>
</dbReference>
<protein>
    <recommendedName>
        <fullName evidence="13">SP-RING-type domain-containing protein</fullName>
    </recommendedName>
</protein>
<dbReference type="GeneID" id="19191968"/>
<evidence type="ECO:0000256" key="8">
    <source>
        <dbReference type="ARBA" id="ARBA00022833"/>
    </source>
</evidence>
<evidence type="ECO:0000256" key="9">
    <source>
        <dbReference type="ARBA" id="ARBA00023242"/>
    </source>
</evidence>
<dbReference type="eggNOG" id="KOG2979">
    <property type="taxonomic scope" value="Eukaryota"/>
</dbReference>
<evidence type="ECO:0000256" key="6">
    <source>
        <dbReference type="ARBA" id="ARBA00022771"/>
    </source>
</evidence>
<dbReference type="GO" id="GO:0016925">
    <property type="term" value="P:protein sumoylation"/>
    <property type="evidence" value="ECO:0007669"/>
    <property type="project" value="UniProtKB-UniPathway"/>
</dbReference>
<keyword evidence="8" id="KW-0862">Zinc</keyword>
<organism evidence="14 15">
    <name type="scientific">Cladophialophora psammophila CBS 110553</name>
    <dbReference type="NCBI Taxonomy" id="1182543"/>
    <lineage>
        <taxon>Eukaryota</taxon>
        <taxon>Fungi</taxon>
        <taxon>Dikarya</taxon>
        <taxon>Ascomycota</taxon>
        <taxon>Pezizomycotina</taxon>
        <taxon>Eurotiomycetes</taxon>
        <taxon>Chaetothyriomycetidae</taxon>
        <taxon>Chaetothyriales</taxon>
        <taxon>Herpotrichiellaceae</taxon>
        <taxon>Cladophialophora</taxon>
    </lineage>
</organism>
<comment type="pathway">
    <text evidence="2">Protein modification; protein sumoylation.</text>
</comment>
<dbReference type="Gene3D" id="3.30.40.10">
    <property type="entry name" value="Zinc/RING finger domain, C3HC4 (zinc finger)"/>
    <property type="match status" value="1"/>
</dbReference>
<evidence type="ECO:0000313" key="15">
    <source>
        <dbReference type="Proteomes" id="UP000019471"/>
    </source>
</evidence>
<keyword evidence="9" id="KW-0539">Nucleus</keyword>
<feature type="region of interest" description="Disordered" evidence="12">
    <location>
        <begin position="415"/>
        <end position="521"/>
    </location>
</feature>
<evidence type="ECO:0000256" key="5">
    <source>
        <dbReference type="ARBA" id="ARBA00022723"/>
    </source>
</evidence>
<keyword evidence="4" id="KW-0808">Transferase</keyword>
<feature type="region of interest" description="Disordered" evidence="12">
    <location>
        <begin position="273"/>
        <end position="301"/>
    </location>
</feature>
<keyword evidence="5" id="KW-0479">Metal-binding</keyword>
<keyword evidence="7" id="KW-0833">Ubl conjugation pathway</keyword>
<dbReference type="GO" id="GO:0030915">
    <property type="term" value="C:Smc5-Smc6 complex"/>
    <property type="evidence" value="ECO:0007669"/>
    <property type="project" value="InterPro"/>
</dbReference>
<dbReference type="UniPathway" id="UPA00886"/>
<evidence type="ECO:0000256" key="4">
    <source>
        <dbReference type="ARBA" id="ARBA00022679"/>
    </source>
</evidence>
<dbReference type="AlphaFoldDB" id="W9WX40"/>
<dbReference type="PANTHER" id="PTHR21330">
    <property type="entry name" value="E3 SUMO-PROTEIN LIGASE NSE2"/>
    <property type="match status" value="1"/>
</dbReference>
<reference evidence="14 15" key="1">
    <citation type="submission" date="2013-03" db="EMBL/GenBank/DDBJ databases">
        <title>The Genome Sequence of Cladophialophora psammophila CBS 110553.</title>
        <authorList>
            <consortium name="The Broad Institute Genomics Platform"/>
            <person name="Cuomo C."/>
            <person name="de Hoog S."/>
            <person name="Gorbushina A."/>
            <person name="Walker B."/>
            <person name="Young S.K."/>
            <person name="Zeng Q."/>
            <person name="Gargeya S."/>
            <person name="Fitzgerald M."/>
            <person name="Haas B."/>
            <person name="Abouelleil A."/>
            <person name="Allen A.W."/>
            <person name="Alvarado L."/>
            <person name="Arachchi H.M."/>
            <person name="Berlin A.M."/>
            <person name="Chapman S.B."/>
            <person name="Gainer-Dewar J."/>
            <person name="Goldberg J."/>
            <person name="Griggs A."/>
            <person name="Gujja S."/>
            <person name="Hansen M."/>
            <person name="Howarth C."/>
            <person name="Imamovic A."/>
            <person name="Ireland A."/>
            <person name="Larimer J."/>
            <person name="McCowan C."/>
            <person name="Murphy C."/>
            <person name="Pearson M."/>
            <person name="Poon T.W."/>
            <person name="Priest M."/>
            <person name="Roberts A."/>
            <person name="Saif S."/>
            <person name="Shea T."/>
            <person name="Sisk P."/>
            <person name="Sykes S."/>
            <person name="Wortman J."/>
            <person name="Nusbaum C."/>
            <person name="Birren B."/>
        </authorList>
    </citation>
    <scope>NUCLEOTIDE SEQUENCE [LARGE SCALE GENOMIC DNA]</scope>
    <source>
        <strain evidence="14 15">CBS 110553</strain>
    </source>
</reference>
<keyword evidence="6 10" id="KW-0863">Zinc-finger</keyword>
<evidence type="ECO:0000256" key="7">
    <source>
        <dbReference type="ARBA" id="ARBA00022786"/>
    </source>
</evidence>
<dbReference type="STRING" id="1182543.W9WX40"/>
<dbReference type="Proteomes" id="UP000019471">
    <property type="component" value="Unassembled WGS sequence"/>
</dbReference>
<keyword evidence="15" id="KW-1185">Reference proteome</keyword>
<feature type="domain" description="SP-RING-type" evidence="13">
    <location>
        <begin position="298"/>
        <end position="408"/>
    </location>
</feature>
<dbReference type="PROSITE" id="PS51044">
    <property type="entry name" value="ZF_SP_RING"/>
    <property type="match status" value="1"/>
</dbReference>
<dbReference type="GO" id="GO:0061665">
    <property type="term" value="F:SUMO ligase activity"/>
    <property type="evidence" value="ECO:0007669"/>
    <property type="project" value="TreeGrafter"/>
</dbReference>
<evidence type="ECO:0000313" key="14">
    <source>
        <dbReference type="EMBL" id="EXJ69226.1"/>
    </source>
</evidence>
<feature type="compositionally biased region" description="Acidic residues" evidence="12">
    <location>
        <begin position="420"/>
        <end position="429"/>
    </location>
</feature>
<evidence type="ECO:0000256" key="1">
    <source>
        <dbReference type="ARBA" id="ARBA00004123"/>
    </source>
</evidence>
<dbReference type="CDD" id="cd16651">
    <property type="entry name" value="SPL-RING_NSE2"/>
    <property type="match status" value="1"/>
</dbReference>
<dbReference type="PANTHER" id="PTHR21330:SF1">
    <property type="entry name" value="E3 SUMO-PROTEIN LIGASE NSE2"/>
    <property type="match status" value="1"/>
</dbReference>
<dbReference type="GO" id="GO:0000724">
    <property type="term" value="P:double-strand break repair via homologous recombination"/>
    <property type="evidence" value="ECO:0007669"/>
    <property type="project" value="InterPro"/>
</dbReference>
<accession>W9WX40</accession>
<evidence type="ECO:0000259" key="13">
    <source>
        <dbReference type="PROSITE" id="PS51044"/>
    </source>
</evidence>
<dbReference type="RefSeq" id="XP_007746041.1">
    <property type="nucleotide sequence ID" value="XM_007747851.1"/>
</dbReference>
<dbReference type="Pfam" id="PF11789">
    <property type="entry name" value="zf-Nse"/>
    <property type="match status" value="1"/>
</dbReference>
<name>W9WX40_9EURO</name>
<feature type="compositionally biased region" description="Polar residues" evidence="12">
    <location>
        <begin position="150"/>
        <end position="160"/>
    </location>
</feature>
<comment type="subcellular location">
    <subcellularLocation>
        <location evidence="1">Nucleus</location>
    </subcellularLocation>
</comment>
<evidence type="ECO:0000256" key="2">
    <source>
        <dbReference type="ARBA" id="ARBA00004718"/>
    </source>
</evidence>
<comment type="caution">
    <text evidence="14">The sequence shown here is derived from an EMBL/GenBank/DDBJ whole genome shotgun (WGS) entry which is preliminary data.</text>
</comment>
<evidence type="ECO:0000256" key="12">
    <source>
        <dbReference type="SAM" id="MobiDB-lite"/>
    </source>
</evidence>